<dbReference type="InterPro" id="IPR005881">
    <property type="entry name" value="Ser_O-AcTrfase"/>
</dbReference>
<dbReference type="InterPro" id="IPR045304">
    <property type="entry name" value="LbH_SAT"/>
</dbReference>
<dbReference type="GO" id="GO:0005737">
    <property type="term" value="C:cytoplasm"/>
    <property type="evidence" value="ECO:0007669"/>
    <property type="project" value="InterPro"/>
</dbReference>
<dbReference type="GO" id="GO:0009001">
    <property type="term" value="F:serine O-acetyltransferase activity"/>
    <property type="evidence" value="ECO:0007669"/>
    <property type="project" value="UniProtKB-EC"/>
</dbReference>
<dbReference type="InterPro" id="IPR001451">
    <property type="entry name" value="Hexapep"/>
</dbReference>
<keyword evidence="3" id="KW-0677">Repeat</keyword>
<comment type="catalytic activity">
    <reaction evidence="5">
        <text>L-serine + acetyl-CoA = O-acetyl-L-serine + CoA</text>
        <dbReference type="Rhea" id="RHEA:24560"/>
        <dbReference type="ChEBI" id="CHEBI:33384"/>
        <dbReference type="ChEBI" id="CHEBI:57287"/>
        <dbReference type="ChEBI" id="CHEBI:57288"/>
        <dbReference type="ChEBI" id="CHEBI:58340"/>
        <dbReference type="EC" id="2.3.1.30"/>
    </reaction>
</comment>
<proteinExistence type="inferred from homology"/>
<organism evidence="6 7">
    <name type="scientific">Mucilaginibacter mali</name>
    <dbReference type="NCBI Taxonomy" id="2740462"/>
    <lineage>
        <taxon>Bacteria</taxon>
        <taxon>Pseudomonadati</taxon>
        <taxon>Bacteroidota</taxon>
        <taxon>Sphingobacteriia</taxon>
        <taxon>Sphingobacteriales</taxon>
        <taxon>Sphingobacteriaceae</taxon>
        <taxon>Mucilaginibacter</taxon>
    </lineage>
</organism>
<dbReference type="EC" id="2.3.1.30" evidence="5"/>
<dbReference type="PANTHER" id="PTHR42811">
    <property type="entry name" value="SERINE ACETYLTRANSFERASE"/>
    <property type="match status" value="1"/>
</dbReference>
<dbReference type="SUPFAM" id="SSF51161">
    <property type="entry name" value="Trimeric LpxA-like enzymes"/>
    <property type="match status" value="1"/>
</dbReference>
<evidence type="ECO:0000256" key="4">
    <source>
        <dbReference type="ARBA" id="ARBA00023315"/>
    </source>
</evidence>
<evidence type="ECO:0000256" key="3">
    <source>
        <dbReference type="ARBA" id="ARBA00022737"/>
    </source>
</evidence>
<accession>A0A7D4QM58</accession>
<dbReference type="KEGG" id="mmab:HQ865_17870"/>
<dbReference type="CDD" id="cd03354">
    <property type="entry name" value="LbH_SAT"/>
    <property type="match status" value="1"/>
</dbReference>
<reference evidence="6 7" key="1">
    <citation type="submission" date="2020-05" db="EMBL/GenBank/DDBJ databases">
        <title>Mucilaginibacter mali sp. nov.</title>
        <authorList>
            <person name="Kim H.S."/>
            <person name="Lee K.C."/>
            <person name="Suh M.K."/>
            <person name="Kim J.-S."/>
            <person name="Han K.-I."/>
            <person name="Eom M.K."/>
            <person name="Shin Y.K."/>
            <person name="Lee J.-S."/>
        </authorList>
    </citation>
    <scope>NUCLEOTIDE SEQUENCE [LARGE SCALE GENOMIC DNA]</scope>
    <source>
        <strain evidence="6 7">G2-14</strain>
    </source>
</reference>
<evidence type="ECO:0000313" key="6">
    <source>
        <dbReference type="EMBL" id="QKJ31550.1"/>
    </source>
</evidence>
<dbReference type="Proteomes" id="UP000505355">
    <property type="component" value="Chromosome"/>
</dbReference>
<evidence type="ECO:0000313" key="7">
    <source>
        <dbReference type="Proteomes" id="UP000505355"/>
    </source>
</evidence>
<dbReference type="PIRSF" id="PIRSF000441">
    <property type="entry name" value="CysE"/>
    <property type="match status" value="1"/>
</dbReference>
<evidence type="ECO:0000256" key="2">
    <source>
        <dbReference type="ARBA" id="ARBA00022679"/>
    </source>
</evidence>
<sequence length="174" mass="19273">MGFFTYLFQDWRANRGNPKGKLVMLMFRLVQYVNQYTVLKIIFIPYLIWYRFFVEWCLCIELPRKLTIGKGLILYHGQALVVNFKTVIGDNCVLRNSVTIGHKKLADGSMSAAPRIGNNVDIGANVCIIGDITIGDNVVIGAGSVVVKDIPSNCVMVGNPARPLPNPSREGEGL</sequence>
<dbReference type="InterPro" id="IPR018357">
    <property type="entry name" value="Hexapep_transf_CS"/>
</dbReference>
<protein>
    <recommendedName>
        <fullName evidence="5">Serine acetyltransferase</fullName>
        <ecNumber evidence="5">2.3.1.30</ecNumber>
    </recommendedName>
</protein>
<evidence type="ECO:0000256" key="1">
    <source>
        <dbReference type="ARBA" id="ARBA00007274"/>
    </source>
</evidence>
<dbReference type="EMBL" id="CP054139">
    <property type="protein sequence ID" value="QKJ31550.1"/>
    <property type="molecule type" value="Genomic_DNA"/>
</dbReference>
<keyword evidence="4 5" id="KW-0012">Acyltransferase</keyword>
<dbReference type="Gene3D" id="2.160.10.10">
    <property type="entry name" value="Hexapeptide repeat proteins"/>
    <property type="match status" value="1"/>
</dbReference>
<dbReference type="RefSeq" id="WP_173416209.1">
    <property type="nucleotide sequence ID" value="NZ_CP054139.1"/>
</dbReference>
<dbReference type="InterPro" id="IPR011004">
    <property type="entry name" value="Trimer_LpxA-like_sf"/>
</dbReference>
<dbReference type="PROSITE" id="PS00101">
    <property type="entry name" value="HEXAPEP_TRANSFERASES"/>
    <property type="match status" value="1"/>
</dbReference>
<keyword evidence="2 5" id="KW-0808">Transferase</keyword>
<keyword evidence="7" id="KW-1185">Reference proteome</keyword>
<evidence type="ECO:0000256" key="5">
    <source>
        <dbReference type="PIRNR" id="PIRNR000441"/>
    </source>
</evidence>
<gene>
    <name evidence="6" type="ORF">HQ865_17870</name>
</gene>
<comment type="similarity">
    <text evidence="1 5">Belongs to the transferase hexapeptide repeat family.</text>
</comment>
<dbReference type="AlphaFoldDB" id="A0A7D4QM58"/>
<dbReference type="GO" id="GO:0006535">
    <property type="term" value="P:cysteine biosynthetic process from serine"/>
    <property type="evidence" value="ECO:0007669"/>
    <property type="project" value="InterPro"/>
</dbReference>
<dbReference type="Pfam" id="PF00132">
    <property type="entry name" value="Hexapep"/>
    <property type="match status" value="1"/>
</dbReference>
<name>A0A7D4QM58_9SPHI</name>